<comment type="similarity">
    <text evidence="2 9">Belongs to the cytochrome P450 family.</text>
</comment>
<dbReference type="PRINTS" id="PR00465">
    <property type="entry name" value="EP450IV"/>
</dbReference>
<keyword evidence="4 8" id="KW-0479">Metal-binding</keyword>
<proteinExistence type="inferred from homology"/>
<dbReference type="VEuPathDB" id="FungiDB:ASPWEDRAFT_42561"/>
<dbReference type="InterPro" id="IPR036396">
    <property type="entry name" value="Cyt_P450_sf"/>
</dbReference>
<dbReference type="CDD" id="cd11041">
    <property type="entry name" value="CYP503A1-like"/>
    <property type="match status" value="1"/>
</dbReference>
<evidence type="ECO:0000313" key="11">
    <source>
        <dbReference type="EMBL" id="OJJ34579.1"/>
    </source>
</evidence>
<keyword evidence="10" id="KW-0472">Membrane</keyword>
<dbReference type="EMBL" id="KV878213">
    <property type="protein sequence ID" value="OJJ34579.1"/>
    <property type="molecule type" value="Genomic_DNA"/>
</dbReference>
<keyword evidence="6 8" id="KW-0408">Iron</keyword>
<evidence type="ECO:0000256" key="9">
    <source>
        <dbReference type="RuleBase" id="RU000461"/>
    </source>
</evidence>
<dbReference type="PANTHER" id="PTHR46206:SF2">
    <property type="entry name" value="CYTOCHROME P450 MONOOXYGENASE AUSG-RELATED"/>
    <property type="match status" value="1"/>
</dbReference>
<gene>
    <name evidence="11" type="ORF">ASPWEDRAFT_42561</name>
</gene>
<dbReference type="GeneID" id="63751659"/>
<organism evidence="11 12">
    <name type="scientific">Aspergillus wentii DTO 134E9</name>
    <dbReference type="NCBI Taxonomy" id="1073089"/>
    <lineage>
        <taxon>Eukaryota</taxon>
        <taxon>Fungi</taxon>
        <taxon>Dikarya</taxon>
        <taxon>Ascomycota</taxon>
        <taxon>Pezizomycotina</taxon>
        <taxon>Eurotiomycetes</taxon>
        <taxon>Eurotiomycetidae</taxon>
        <taxon>Eurotiales</taxon>
        <taxon>Aspergillaceae</taxon>
        <taxon>Aspergillus</taxon>
        <taxon>Aspergillus subgen. Cremei</taxon>
    </lineage>
</organism>
<keyword evidence="12" id="KW-1185">Reference proteome</keyword>
<evidence type="ECO:0000313" key="12">
    <source>
        <dbReference type="Proteomes" id="UP000184383"/>
    </source>
</evidence>
<dbReference type="PANTHER" id="PTHR46206">
    <property type="entry name" value="CYTOCHROME P450"/>
    <property type="match status" value="1"/>
</dbReference>
<feature type="binding site" description="axial binding residue" evidence="8">
    <location>
        <position position="448"/>
    </location>
    <ligand>
        <name>heme</name>
        <dbReference type="ChEBI" id="CHEBI:30413"/>
    </ligand>
    <ligandPart>
        <name>Fe</name>
        <dbReference type="ChEBI" id="CHEBI:18248"/>
    </ligandPart>
</feature>
<protein>
    <recommendedName>
        <fullName evidence="13">Cytochrome P450</fullName>
    </recommendedName>
</protein>
<feature type="transmembrane region" description="Helical" evidence="10">
    <location>
        <begin position="12"/>
        <end position="30"/>
    </location>
</feature>
<keyword evidence="10" id="KW-1133">Transmembrane helix</keyword>
<dbReference type="InterPro" id="IPR017972">
    <property type="entry name" value="Cyt_P450_CS"/>
</dbReference>
<evidence type="ECO:0000256" key="4">
    <source>
        <dbReference type="ARBA" id="ARBA00022723"/>
    </source>
</evidence>
<sequence length="512" mass="58318">MGLLVDLTDNTYFVQGAAVTLALLLITAFYHDILDEFSYRQFPLAGKEPWEFTNTKARTRWATKAEDIIVAGLEKGMKVFQVMTGICAMLILDPSLAEEVKNDERLSFVGNVKQVFFSNLHGFNGFGVIQDDDIFVDVVKGKLTQGLNQRIVPLSKVAEVTLDEIIPRKKEWTPFHFAQHSTAMVARLSSYVFLGERISHNKQWLNIAVNYTIHVHAAVQVLRFWPSLLRPLALRFHPACRTAQNDLKVGRQIISKELADRENDPNYGKGKKWEDSLDWFAEVAAGRPYDRAVTQIGLSLVSTHTTGQLWVNTVFDLAAYPEYFQPLRDEIKAVVEADGRLKHASLPKLKLMDSFIKESQRLNPGEIASMHRVATQPIKLSTGITIPQGANVMVSSHWRKSPEYYEHPESFDGFRFARMRERPGEENRHQATTTSAEHLGFGHGLHVCPGRFMAVNEIKILLIHMLLKYDWKYAEKRDRPESIPMGPDLLLDKSVKLLFRAREPELDLSMLY</sequence>
<keyword evidence="3 8" id="KW-0349">Heme</keyword>
<dbReference type="InterPro" id="IPR002403">
    <property type="entry name" value="Cyt_P450_E_grp-IV"/>
</dbReference>
<evidence type="ECO:0000256" key="5">
    <source>
        <dbReference type="ARBA" id="ARBA00023002"/>
    </source>
</evidence>
<dbReference type="GO" id="GO:0005506">
    <property type="term" value="F:iron ion binding"/>
    <property type="evidence" value="ECO:0007669"/>
    <property type="project" value="InterPro"/>
</dbReference>
<dbReference type="AlphaFoldDB" id="A0A1L9RI25"/>
<dbReference type="GO" id="GO:0004497">
    <property type="term" value="F:monooxygenase activity"/>
    <property type="evidence" value="ECO:0007669"/>
    <property type="project" value="UniProtKB-KW"/>
</dbReference>
<dbReference type="Pfam" id="PF00067">
    <property type="entry name" value="p450"/>
    <property type="match status" value="1"/>
</dbReference>
<name>A0A1L9RI25_ASPWE</name>
<evidence type="ECO:0000256" key="7">
    <source>
        <dbReference type="ARBA" id="ARBA00023033"/>
    </source>
</evidence>
<keyword evidence="7 9" id="KW-0503">Monooxygenase</keyword>
<evidence type="ECO:0000256" key="3">
    <source>
        <dbReference type="ARBA" id="ARBA00022617"/>
    </source>
</evidence>
<comment type="cofactor">
    <cofactor evidence="1 8">
        <name>heme</name>
        <dbReference type="ChEBI" id="CHEBI:30413"/>
    </cofactor>
</comment>
<evidence type="ECO:0000256" key="1">
    <source>
        <dbReference type="ARBA" id="ARBA00001971"/>
    </source>
</evidence>
<dbReference type="Gene3D" id="1.10.630.10">
    <property type="entry name" value="Cytochrome P450"/>
    <property type="match status" value="1"/>
</dbReference>
<dbReference type="GO" id="GO:0020037">
    <property type="term" value="F:heme binding"/>
    <property type="evidence" value="ECO:0007669"/>
    <property type="project" value="InterPro"/>
</dbReference>
<accession>A0A1L9RI25</accession>
<dbReference type="OrthoDB" id="1844152at2759"/>
<evidence type="ECO:0000256" key="2">
    <source>
        <dbReference type="ARBA" id="ARBA00010617"/>
    </source>
</evidence>
<evidence type="ECO:0000256" key="6">
    <source>
        <dbReference type="ARBA" id="ARBA00023004"/>
    </source>
</evidence>
<dbReference type="GO" id="GO:0016705">
    <property type="term" value="F:oxidoreductase activity, acting on paired donors, with incorporation or reduction of molecular oxygen"/>
    <property type="evidence" value="ECO:0007669"/>
    <property type="project" value="InterPro"/>
</dbReference>
<evidence type="ECO:0008006" key="13">
    <source>
        <dbReference type="Google" id="ProtNLM"/>
    </source>
</evidence>
<keyword evidence="10" id="KW-0812">Transmembrane</keyword>
<dbReference type="GO" id="GO:0019748">
    <property type="term" value="P:secondary metabolic process"/>
    <property type="evidence" value="ECO:0007669"/>
    <property type="project" value="UniProtKB-ARBA"/>
</dbReference>
<dbReference type="InterPro" id="IPR001128">
    <property type="entry name" value="Cyt_P450"/>
</dbReference>
<keyword evidence="5 9" id="KW-0560">Oxidoreductase</keyword>
<evidence type="ECO:0000256" key="10">
    <source>
        <dbReference type="SAM" id="Phobius"/>
    </source>
</evidence>
<dbReference type="STRING" id="1073089.A0A1L9RI25"/>
<dbReference type="SUPFAM" id="SSF48264">
    <property type="entry name" value="Cytochrome P450"/>
    <property type="match status" value="1"/>
</dbReference>
<dbReference type="Proteomes" id="UP000184383">
    <property type="component" value="Unassembled WGS sequence"/>
</dbReference>
<dbReference type="RefSeq" id="XP_040688255.1">
    <property type="nucleotide sequence ID" value="XM_040835811.1"/>
</dbReference>
<evidence type="ECO:0000256" key="8">
    <source>
        <dbReference type="PIRSR" id="PIRSR602403-1"/>
    </source>
</evidence>
<reference evidence="12" key="1">
    <citation type="journal article" date="2017" name="Genome Biol.">
        <title>Comparative genomics reveals high biological diversity and specific adaptations in the industrially and medically important fungal genus Aspergillus.</title>
        <authorList>
            <person name="de Vries R.P."/>
            <person name="Riley R."/>
            <person name="Wiebenga A."/>
            <person name="Aguilar-Osorio G."/>
            <person name="Amillis S."/>
            <person name="Uchima C.A."/>
            <person name="Anderluh G."/>
            <person name="Asadollahi M."/>
            <person name="Askin M."/>
            <person name="Barry K."/>
            <person name="Battaglia E."/>
            <person name="Bayram O."/>
            <person name="Benocci T."/>
            <person name="Braus-Stromeyer S.A."/>
            <person name="Caldana C."/>
            <person name="Canovas D."/>
            <person name="Cerqueira G.C."/>
            <person name="Chen F."/>
            <person name="Chen W."/>
            <person name="Choi C."/>
            <person name="Clum A."/>
            <person name="Dos Santos R.A."/>
            <person name="Damasio A.R."/>
            <person name="Diallinas G."/>
            <person name="Emri T."/>
            <person name="Fekete E."/>
            <person name="Flipphi M."/>
            <person name="Freyberg S."/>
            <person name="Gallo A."/>
            <person name="Gournas C."/>
            <person name="Habgood R."/>
            <person name="Hainaut M."/>
            <person name="Harispe M.L."/>
            <person name="Henrissat B."/>
            <person name="Hilden K.S."/>
            <person name="Hope R."/>
            <person name="Hossain A."/>
            <person name="Karabika E."/>
            <person name="Karaffa L."/>
            <person name="Karanyi Z."/>
            <person name="Krasevec N."/>
            <person name="Kuo A."/>
            <person name="Kusch H."/>
            <person name="LaButti K."/>
            <person name="Lagendijk E.L."/>
            <person name="Lapidus A."/>
            <person name="Levasseur A."/>
            <person name="Lindquist E."/>
            <person name="Lipzen A."/>
            <person name="Logrieco A.F."/>
            <person name="MacCabe A."/>
            <person name="Maekelae M.R."/>
            <person name="Malavazi I."/>
            <person name="Melin P."/>
            <person name="Meyer V."/>
            <person name="Mielnichuk N."/>
            <person name="Miskei M."/>
            <person name="Molnar A.P."/>
            <person name="Mule G."/>
            <person name="Ngan C.Y."/>
            <person name="Orejas M."/>
            <person name="Orosz E."/>
            <person name="Ouedraogo J.P."/>
            <person name="Overkamp K.M."/>
            <person name="Park H.-S."/>
            <person name="Perrone G."/>
            <person name="Piumi F."/>
            <person name="Punt P.J."/>
            <person name="Ram A.F."/>
            <person name="Ramon A."/>
            <person name="Rauscher S."/>
            <person name="Record E."/>
            <person name="Riano-Pachon D.M."/>
            <person name="Robert V."/>
            <person name="Roehrig J."/>
            <person name="Ruller R."/>
            <person name="Salamov A."/>
            <person name="Salih N.S."/>
            <person name="Samson R.A."/>
            <person name="Sandor E."/>
            <person name="Sanguinetti M."/>
            <person name="Schuetze T."/>
            <person name="Sepcic K."/>
            <person name="Shelest E."/>
            <person name="Sherlock G."/>
            <person name="Sophianopoulou V."/>
            <person name="Squina F.M."/>
            <person name="Sun H."/>
            <person name="Susca A."/>
            <person name="Todd R.B."/>
            <person name="Tsang A."/>
            <person name="Unkles S.E."/>
            <person name="van de Wiele N."/>
            <person name="van Rossen-Uffink D."/>
            <person name="Oliveira J.V."/>
            <person name="Vesth T.C."/>
            <person name="Visser J."/>
            <person name="Yu J.-H."/>
            <person name="Zhou M."/>
            <person name="Andersen M.R."/>
            <person name="Archer D.B."/>
            <person name="Baker S.E."/>
            <person name="Benoit I."/>
            <person name="Brakhage A.A."/>
            <person name="Braus G.H."/>
            <person name="Fischer R."/>
            <person name="Frisvad J.C."/>
            <person name="Goldman G.H."/>
            <person name="Houbraken J."/>
            <person name="Oakley B."/>
            <person name="Pocsi I."/>
            <person name="Scazzocchio C."/>
            <person name="Seiboth B."/>
            <person name="vanKuyk P.A."/>
            <person name="Wortman J."/>
            <person name="Dyer P.S."/>
            <person name="Grigoriev I.V."/>
        </authorList>
    </citation>
    <scope>NUCLEOTIDE SEQUENCE [LARGE SCALE GENOMIC DNA]</scope>
    <source>
        <strain evidence="12">DTO 134E9</strain>
    </source>
</reference>
<dbReference type="PROSITE" id="PS00086">
    <property type="entry name" value="CYTOCHROME_P450"/>
    <property type="match status" value="1"/>
</dbReference>